<sequence length="37" mass="4304">MKEFLQYIRRQASVPVESLKVVRTDGGGEFKTKDFRS</sequence>
<dbReference type="EMBL" id="QXFZ01003479">
    <property type="protein sequence ID" value="KAE9068816.1"/>
    <property type="molecule type" value="Genomic_DNA"/>
</dbReference>
<gene>
    <name evidence="1" type="ORF">PF007_g27544</name>
</gene>
<proteinExistence type="predicted"/>
<comment type="caution">
    <text evidence="1">The sequence shown here is derived from an EMBL/GenBank/DDBJ whole genome shotgun (WGS) entry which is preliminary data.</text>
</comment>
<dbReference type="Proteomes" id="UP000441208">
    <property type="component" value="Unassembled WGS sequence"/>
</dbReference>
<evidence type="ECO:0000313" key="1">
    <source>
        <dbReference type="EMBL" id="KAE9068816.1"/>
    </source>
</evidence>
<organism evidence="1 2">
    <name type="scientific">Phytophthora fragariae</name>
    <dbReference type="NCBI Taxonomy" id="53985"/>
    <lineage>
        <taxon>Eukaryota</taxon>
        <taxon>Sar</taxon>
        <taxon>Stramenopiles</taxon>
        <taxon>Oomycota</taxon>
        <taxon>Peronosporomycetes</taxon>
        <taxon>Peronosporales</taxon>
        <taxon>Peronosporaceae</taxon>
        <taxon>Phytophthora</taxon>
    </lineage>
</organism>
<evidence type="ECO:0000313" key="2">
    <source>
        <dbReference type="Proteomes" id="UP000441208"/>
    </source>
</evidence>
<reference evidence="1 2" key="1">
    <citation type="submission" date="2018-08" db="EMBL/GenBank/DDBJ databases">
        <title>Genomic investigation of the strawberry pathogen Phytophthora fragariae indicates pathogenicity is determined by transcriptional variation in three key races.</title>
        <authorList>
            <person name="Adams T.M."/>
            <person name="Armitage A.D."/>
            <person name="Sobczyk M.K."/>
            <person name="Bates H.J."/>
            <person name="Dunwell J.M."/>
            <person name="Nellist C.F."/>
            <person name="Harrison R.J."/>
        </authorList>
    </citation>
    <scope>NUCLEOTIDE SEQUENCE [LARGE SCALE GENOMIC DNA]</scope>
    <source>
        <strain evidence="1 2">NOV-71</strain>
    </source>
</reference>
<name>A0A6A3Q4R5_9STRA</name>
<protein>
    <submittedName>
        <fullName evidence="1">Uncharacterized protein</fullName>
    </submittedName>
</protein>
<dbReference type="AlphaFoldDB" id="A0A6A3Q4R5"/>
<accession>A0A6A3Q4R5</accession>